<dbReference type="Proteomes" id="UP001500483">
    <property type="component" value="Unassembled WGS sequence"/>
</dbReference>
<feature type="transmembrane region" description="Helical" evidence="2">
    <location>
        <begin position="40"/>
        <end position="64"/>
    </location>
</feature>
<evidence type="ECO:0000313" key="3">
    <source>
        <dbReference type="EMBL" id="GAA3365477.1"/>
    </source>
</evidence>
<evidence type="ECO:0000313" key="4">
    <source>
        <dbReference type="Proteomes" id="UP001500483"/>
    </source>
</evidence>
<evidence type="ECO:0000256" key="1">
    <source>
        <dbReference type="SAM" id="MobiDB-lite"/>
    </source>
</evidence>
<feature type="region of interest" description="Disordered" evidence="1">
    <location>
        <begin position="1"/>
        <end position="26"/>
    </location>
</feature>
<protein>
    <submittedName>
        <fullName evidence="3">PepSY-associated TM helix domain-containing protein</fullName>
    </submittedName>
</protein>
<dbReference type="PANTHER" id="PTHR34219:SF1">
    <property type="entry name" value="PEPSY DOMAIN-CONTAINING PROTEIN"/>
    <property type="match status" value="1"/>
</dbReference>
<keyword evidence="2" id="KW-0812">Transmembrane</keyword>
<proteinExistence type="predicted"/>
<feature type="transmembrane region" description="Helical" evidence="2">
    <location>
        <begin position="230"/>
        <end position="250"/>
    </location>
</feature>
<keyword evidence="4" id="KW-1185">Reference proteome</keyword>
<sequence length="461" mass="49696">MATDPGLAEQQAPDSSGSAVADRPASPSTWSVLRPLVLRLHFYAGVFIAPFLVVAALTGLVYVFTPQLEQAVYTRELHVPAAATAHPLSEQIATAREVRPGEQVQAVRPGATGTDTTQVIFAAPDLPESYLRTVFVDPHTLEVRGDLVTYGSGQALPLRAWIDNLHRGLHLGDAGRLYSELAASWLWVVVLGGAALWIGRTRRERRARLLLAPEFRPAGRRRVLSWHGAVGLWAALGLLFLSATGLTWSVHAGENVTAVREQLSWETPAVSTELPAAPAGDVGIDRVHAAALGAGLDGPVEITPPADAGSAYTVQQVQRSWPTKQDQVAVDPSSGAITETIRFADYPLMAKLSRWGIDAHMGLLFGLANQLVLAALMLGLLSMIFWGYRMWWLRRPTRGGGRFGRAPERGAWRRVPGRIMAPIIVVAAFVAYALPLLGASLLLFLVVDIVLGARARRSTGV</sequence>
<comment type="caution">
    <text evidence="3">The sequence shown here is derived from an EMBL/GenBank/DDBJ whole genome shotgun (WGS) entry which is preliminary data.</text>
</comment>
<dbReference type="RefSeq" id="WP_258343479.1">
    <property type="nucleotide sequence ID" value="NZ_BAAAYK010000038.1"/>
</dbReference>
<gene>
    <name evidence="3" type="ORF">GCM10020366_65540</name>
</gene>
<dbReference type="PANTHER" id="PTHR34219">
    <property type="entry name" value="IRON-REGULATED INNER MEMBRANE PROTEIN-RELATED"/>
    <property type="match status" value="1"/>
</dbReference>
<keyword evidence="2" id="KW-0472">Membrane</keyword>
<name>A0ABP6S1G4_9PSEU</name>
<dbReference type="Pfam" id="PF03929">
    <property type="entry name" value="PepSY_TM"/>
    <property type="match status" value="1"/>
</dbReference>
<evidence type="ECO:0000256" key="2">
    <source>
        <dbReference type="SAM" id="Phobius"/>
    </source>
</evidence>
<dbReference type="EMBL" id="BAAAYK010000038">
    <property type="protein sequence ID" value="GAA3365477.1"/>
    <property type="molecule type" value="Genomic_DNA"/>
</dbReference>
<feature type="transmembrane region" description="Helical" evidence="2">
    <location>
        <begin position="181"/>
        <end position="199"/>
    </location>
</feature>
<organism evidence="3 4">
    <name type="scientific">Saccharopolyspora gregorii</name>
    <dbReference type="NCBI Taxonomy" id="33914"/>
    <lineage>
        <taxon>Bacteria</taxon>
        <taxon>Bacillati</taxon>
        <taxon>Actinomycetota</taxon>
        <taxon>Actinomycetes</taxon>
        <taxon>Pseudonocardiales</taxon>
        <taxon>Pseudonocardiaceae</taxon>
        <taxon>Saccharopolyspora</taxon>
    </lineage>
</organism>
<keyword evidence="2" id="KW-1133">Transmembrane helix</keyword>
<accession>A0ABP6S1G4</accession>
<reference evidence="4" key="1">
    <citation type="journal article" date="2019" name="Int. J. Syst. Evol. Microbiol.">
        <title>The Global Catalogue of Microorganisms (GCM) 10K type strain sequencing project: providing services to taxonomists for standard genome sequencing and annotation.</title>
        <authorList>
            <consortium name="The Broad Institute Genomics Platform"/>
            <consortium name="The Broad Institute Genome Sequencing Center for Infectious Disease"/>
            <person name="Wu L."/>
            <person name="Ma J."/>
        </authorList>
    </citation>
    <scope>NUCLEOTIDE SEQUENCE [LARGE SCALE GENOMIC DNA]</scope>
    <source>
        <strain evidence="4">JCM 9687</strain>
    </source>
</reference>
<feature type="transmembrane region" description="Helical" evidence="2">
    <location>
        <begin position="363"/>
        <end position="388"/>
    </location>
</feature>
<feature type="transmembrane region" description="Helical" evidence="2">
    <location>
        <begin position="419"/>
        <end position="447"/>
    </location>
</feature>
<dbReference type="InterPro" id="IPR005625">
    <property type="entry name" value="PepSY-ass_TM"/>
</dbReference>